<reference evidence="2" key="1">
    <citation type="submission" date="2018-11" db="EMBL/GenBank/DDBJ databases">
        <authorList>
            <consortium name="Pathogen Informatics"/>
        </authorList>
    </citation>
    <scope>NUCLEOTIDE SEQUENCE</scope>
</reference>
<keyword evidence="3" id="KW-1185">Reference proteome</keyword>
<dbReference type="InterPro" id="IPR000008">
    <property type="entry name" value="C2_dom"/>
</dbReference>
<evidence type="ECO:0000313" key="3">
    <source>
        <dbReference type="Proteomes" id="UP000784294"/>
    </source>
</evidence>
<dbReference type="Proteomes" id="UP000784294">
    <property type="component" value="Unassembled WGS sequence"/>
</dbReference>
<dbReference type="PROSITE" id="PS50004">
    <property type="entry name" value="C2"/>
    <property type="match status" value="1"/>
</dbReference>
<organism evidence="2 3">
    <name type="scientific">Protopolystoma xenopodis</name>
    <dbReference type="NCBI Taxonomy" id="117903"/>
    <lineage>
        <taxon>Eukaryota</taxon>
        <taxon>Metazoa</taxon>
        <taxon>Spiralia</taxon>
        <taxon>Lophotrochozoa</taxon>
        <taxon>Platyhelminthes</taxon>
        <taxon>Monogenea</taxon>
        <taxon>Polyopisthocotylea</taxon>
        <taxon>Polystomatidea</taxon>
        <taxon>Polystomatidae</taxon>
        <taxon>Protopolystoma</taxon>
    </lineage>
</organism>
<evidence type="ECO:0000259" key="1">
    <source>
        <dbReference type="PROSITE" id="PS50004"/>
    </source>
</evidence>
<comment type="caution">
    <text evidence="2">The sequence shown here is derived from an EMBL/GenBank/DDBJ whole genome shotgun (WGS) entry which is preliminary data.</text>
</comment>
<evidence type="ECO:0000313" key="2">
    <source>
        <dbReference type="EMBL" id="VEL21293.1"/>
    </source>
</evidence>
<dbReference type="SUPFAM" id="SSF49562">
    <property type="entry name" value="C2 domain (Calcium/lipid-binding domain, CaLB)"/>
    <property type="match status" value="1"/>
</dbReference>
<dbReference type="Pfam" id="PF00168">
    <property type="entry name" value="C2"/>
    <property type="match status" value="1"/>
</dbReference>
<sequence>MAADETGFSDPFARILICNEVLQTLPIYETMSPMWDVMLYREVTFNYSSEAVKANHQQIILEIFDVDNEVGMRLTPIPRHSFSS</sequence>
<protein>
    <recommendedName>
        <fullName evidence="1">C2 domain-containing protein</fullName>
    </recommendedName>
</protein>
<proteinExistence type="predicted"/>
<dbReference type="Gene3D" id="2.60.40.150">
    <property type="entry name" value="C2 domain"/>
    <property type="match status" value="1"/>
</dbReference>
<dbReference type="OrthoDB" id="10059618at2759"/>
<name>A0A448WVH9_9PLAT</name>
<dbReference type="InterPro" id="IPR035892">
    <property type="entry name" value="C2_domain_sf"/>
</dbReference>
<gene>
    <name evidence="2" type="ORF">PXEA_LOCUS14733</name>
</gene>
<accession>A0A448WVH9</accession>
<feature type="domain" description="C2" evidence="1">
    <location>
        <begin position="1"/>
        <end position="84"/>
    </location>
</feature>
<dbReference type="EMBL" id="CAAALY010050551">
    <property type="protein sequence ID" value="VEL21293.1"/>
    <property type="molecule type" value="Genomic_DNA"/>
</dbReference>
<dbReference type="AlphaFoldDB" id="A0A448WVH9"/>